<evidence type="ECO:0000256" key="5">
    <source>
        <dbReference type="SAM" id="Phobius"/>
    </source>
</evidence>
<evidence type="ECO:0000313" key="7">
    <source>
        <dbReference type="Proteomes" id="UP001283341"/>
    </source>
</evidence>
<evidence type="ECO:0000256" key="1">
    <source>
        <dbReference type="ARBA" id="ARBA00004141"/>
    </source>
</evidence>
<comment type="caution">
    <text evidence="6">The sequence shown here is derived from an EMBL/GenBank/DDBJ whole genome shotgun (WGS) entry which is preliminary data.</text>
</comment>
<feature type="transmembrane region" description="Helical" evidence="5">
    <location>
        <begin position="267"/>
        <end position="284"/>
    </location>
</feature>
<feature type="transmembrane region" description="Helical" evidence="5">
    <location>
        <begin position="29"/>
        <end position="50"/>
    </location>
</feature>
<dbReference type="InterPro" id="IPR007300">
    <property type="entry name" value="CidB/LrgB"/>
</dbReference>
<gene>
    <name evidence="6" type="ORF">B0H66DRAFT_574324</name>
</gene>
<dbReference type="EMBL" id="JAUEDM010000003">
    <property type="protein sequence ID" value="KAK3321861.1"/>
    <property type="molecule type" value="Genomic_DNA"/>
</dbReference>
<feature type="transmembrane region" description="Helical" evidence="5">
    <location>
        <begin position="331"/>
        <end position="352"/>
    </location>
</feature>
<dbReference type="PANTHER" id="PTHR30249">
    <property type="entry name" value="PUTATIVE SEROTONIN TRANSPORTER"/>
    <property type="match status" value="1"/>
</dbReference>
<reference evidence="6" key="2">
    <citation type="submission" date="2023-06" db="EMBL/GenBank/DDBJ databases">
        <authorList>
            <consortium name="Lawrence Berkeley National Laboratory"/>
            <person name="Haridas S."/>
            <person name="Hensen N."/>
            <person name="Bonometti L."/>
            <person name="Westerberg I."/>
            <person name="Brannstrom I.O."/>
            <person name="Guillou S."/>
            <person name="Cros-Aarteil S."/>
            <person name="Calhoun S."/>
            <person name="Kuo A."/>
            <person name="Mondo S."/>
            <person name="Pangilinan J."/>
            <person name="Riley R."/>
            <person name="Labutti K."/>
            <person name="Andreopoulos B."/>
            <person name="Lipzen A."/>
            <person name="Chen C."/>
            <person name="Yanf M."/>
            <person name="Daum C."/>
            <person name="Ng V."/>
            <person name="Clum A."/>
            <person name="Steindorff A."/>
            <person name="Ohm R."/>
            <person name="Martin F."/>
            <person name="Silar P."/>
            <person name="Natvig D."/>
            <person name="Lalanne C."/>
            <person name="Gautier V."/>
            <person name="Ament-Velasquez S.L."/>
            <person name="Kruys A."/>
            <person name="Hutchinson M.I."/>
            <person name="Powell A.J."/>
            <person name="Barry K."/>
            <person name="Miller A.N."/>
            <person name="Grigoriev I.V."/>
            <person name="Debuchy R."/>
            <person name="Gladieux P."/>
            <person name="Thoren M.H."/>
            <person name="Johannesson H."/>
        </authorList>
    </citation>
    <scope>NUCLEOTIDE SEQUENCE</scope>
    <source>
        <strain evidence="6">CBS 118394</strain>
    </source>
</reference>
<comment type="subcellular location">
    <subcellularLocation>
        <location evidence="1">Membrane</location>
        <topology evidence="1">Multi-pass membrane protein</topology>
    </subcellularLocation>
</comment>
<keyword evidence="4 5" id="KW-0472">Membrane</keyword>
<dbReference type="PANTHER" id="PTHR30249:SF0">
    <property type="entry name" value="PLASTIDAL GLYCOLATE_GLYCERATE TRANSLOCATOR 1, CHLOROPLASTIC"/>
    <property type="match status" value="1"/>
</dbReference>
<feature type="transmembrane region" description="Helical" evidence="5">
    <location>
        <begin position="291"/>
        <end position="311"/>
    </location>
</feature>
<dbReference type="Proteomes" id="UP001283341">
    <property type="component" value="Unassembled WGS sequence"/>
</dbReference>
<feature type="transmembrane region" description="Helical" evidence="5">
    <location>
        <begin position="373"/>
        <end position="394"/>
    </location>
</feature>
<accession>A0AAE0ICQ7</accession>
<keyword evidence="2 5" id="KW-0812">Transmembrane</keyword>
<name>A0AAE0ICQ7_9PEZI</name>
<dbReference type="PROSITE" id="PS51257">
    <property type="entry name" value="PROKAR_LIPOPROTEIN"/>
    <property type="match status" value="1"/>
</dbReference>
<protein>
    <submittedName>
        <fullName evidence="6">LrgB-like family-domain-containing protein</fullName>
    </submittedName>
</protein>
<feature type="transmembrane region" description="Helical" evidence="5">
    <location>
        <begin position="421"/>
        <end position="439"/>
    </location>
</feature>
<evidence type="ECO:0000256" key="4">
    <source>
        <dbReference type="ARBA" id="ARBA00023136"/>
    </source>
</evidence>
<dbReference type="AlphaFoldDB" id="A0AAE0ICQ7"/>
<feature type="transmembrane region" description="Helical" evidence="5">
    <location>
        <begin position="98"/>
        <end position="120"/>
    </location>
</feature>
<evidence type="ECO:0000256" key="2">
    <source>
        <dbReference type="ARBA" id="ARBA00022692"/>
    </source>
</evidence>
<organism evidence="6 7">
    <name type="scientific">Apodospora peruviana</name>
    <dbReference type="NCBI Taxonomy" id="516989"/>
    <lineage>
        <taxon>Eukaryota</taxon>
        <taxon>Fungi</taxon>
        <taxon>Dikarya</taxon>
        <taxon>Ascomycota</taxon>
        <taxon>Pezizomycotina</taxon>
        <taxon>Sordariomycetes</taxon>
        <taxon>Sordariomycetidae</taxon>
        <taxon>Sordariales</taxon>
        <taxon>Lasiosphaeriaceae</taxon>
        <taxon>Apodospora</taxon>
    </lineage>
</organism>
<dbReference type="Pfam" id="PF04172">
    <property type="entry name" value="LrgB"/>
    <property type="match status" value="1"/>
</dbReference>
<proteinExistence type="predicted"/>
<feature type="transmembrane region" description="Helical" evidence="5">
    <location>
        <begin position="62"/>
        <end position="86"/>
    </location>
</feature>
<sequence length="503" mass="55417">MASRTLWDHDHAGRLFRCERTYETHHISFPASVACLILLFFGLLLCGLVLGTHRTRLVANAIDVPAGWSLIWISVFFTTTFVLLPLSPPIGVVEVFKIIGVFVVGFVVMMVFTAYLTRFWQLLTGSSKRAHVERADELGDRSNNREEPLIPLIDSLPSTSFTTVPPHSEASNIALNTLKAPPPLHGSSSDINLLNQSQDPILPIRIPDTIAAPAIAFRNSFYRQVPIPPTRSTRWGTYIATNLDWLVYTTIGFLVGIPIYYATGYAMPLHTSITVLAYFIALRLPVSWRRFLHPVLVSAFLVVMVIWVLGLTRWSPLKTTLHEHRTRVKYLQLWSGDLLGTILDASIVSLALPMYQYRRELRSHFTAIIVPKVLLSISSLFAYPTLCFATGISAERSLAFAARSLTLALARPAMDNLGGDLNTVSAVAIMSGIIGALVGGRMLNMMRIPEDDYVTRGVTLGANSSGIATALLLQTDPRAAALSSLSMSLFAQPRDMVRGMVGL</sequence>
<dbReference type="GO" id="GO:0016020">
    <property type="term" value="C:membrane"/>
    <property type="evidence" value="ECO:0007669"/>
    <property type="project" value="UniProtKB-SubCell"/>
</dbReference>
<reference evidence="6" key="1">
    <citation type="journal article" date="2023" name="Mol. Phylogenet. Evol.">
        <title>Genome-scale phylogeny and comparative genomics of the fungal order Sordariales.</title>
        <authorList>
            <person name="Hensen N."/>
            <person name="Bonometti L."/>
            <person name="Westerberg I."/>
            <person name="Brannstrom I.O."/>
            <person name="Guillou S."/>
            <person name="Cros-Aarteil S."/>
            <person name="Calhoun S."/>
            <person name="Haridas S."/>
            <person name="Kuo A."/>
            <person name="Mondo S."/>
            <person name="Pangilinan J."/>
            <person name="Riley R."/>
            <person name="LaButti K."/>
            <person name="Andreopoulos B."/>
            <person name="Lipzen A."/>
            <person name="Chen C."/>
            <person name="Yan M."/>
            <person name="Daum C."/>
            <person name="Ng V."/>
            <person name="Clum A."/>
            <person name="Steindorff A."/>
            <person name="Ohm R.A."/>
            <person name="Martin F."/>
            <person name="Silar P."/>
            <person name="Natvig D.O."/>
            <person name="Lalanne C."/>
            <person name="Gautier V."/>
            <person name="Ament-Velasquez S.L."/>
            <person name="Kruys A."/>
            <person name="Hutchinson M.I."/>
            <person name="Powell A.J."/>
            <person name="Barry K."/>
            <person name="Miller A.N."/>
            <person name="Grigoriev I.V."/>
            <person name="Debuchy R."/>
            <person name="Gladieux P."/>
            <person name="Hiltunen Thoren M."/>
            <person name="Johannesson H."/>
        </authorList>
    </citation>
    <scope>NUCLEOTIDE SEQUENCE</scope>
    <source>
        <strain evidence="6">CBS 118394</strain>
    </source>
</reference>
<keyword evidence="3 5" id="KW-1133">Transmembrane helix</keyword>
<evidence type="ECO:0000256" key="3">
    <source>
        <dbReference type="ARBA" id="ARBA00022989"/>
    </source>
</evidence>
<feature type="transmembrane region" description="Helical" evidence="5">
    <location>
        <begin position="243"/>
        <end position="261"/>
    </location>
</feature>
<evidence type="ECO:0000313" key="6">
    <source>
        <dbReference type="EMBL" id="KAK3321861.1"/>
    </source>
</evidence>
<keyword evidence="7" id="KW-1185">Reference proteome</keyword>